<name>A0A151IFM5_9HYME</name>
<accession>A0A151IFM5</accession>
<evidence type="ECO:0000313" key="1">
    <source>
        <dbReference type="EMBL" id="KYM99947.1"/>
    </source>
</evidence>
<organism evidence="1 2">
    <name type="scientific">Cyphomyrmex costatus</name>
    <dbReference type="NCBI Taxonomy" id="456900"/>
    <lineage>
        <taxon>Eukaryota</taxon>
        <taxon>Metazoa</taxon>
        <taxon>Ecdysozoa</taxon>
        <taxon>Arthropoda</taxon>
        <taxon>Hexapoda</taxon>
        <taxon>Insecta</taxon>
        <taxon>Pterygota</taxon>
        <taxon>Neoptera</taxon>
        <taxon>Endopterygota</taxon>
        <taxon>Hymenoptera</taxon>
        <taxon>Apocrita</taxon>
        <taxon>Aculeata</taxon>
        <taxon>Formicoidea</taxon>
        <taxon>Formicidae</taxon>
        <taxon>Myrmicinae</taxon>
        <taxon>Cyphomyrmex</taxon>
    </lineage>
</organism>
<sequence length="159" mass="16993">MPSRNVVSREVCTCAWSGYLRLAIAGYLIAIRFQLPFYSINKDKEAPSFNDNKSDPCVISQALPPPTGMGSAYRMGWAAGDSNAATKAGGVRESGTGLGGGGSDPGTLRLFQNKHTTWTGRIVSWLEACLKIGYVGSRTRKARVIVGVSVDWCRSTGTS</sequence>
<gene>
    <name evidence="1" type="ORF">ALC62_09299</name>
</gene>
<protein>
    <submittedName>
        <fullName evidence="1">Uncharacterized protein</fullName>
    </submittedName>
</protein>
<dbReference type="AlphaFoldDB" id="A0A151IFM5"/>
<dbReference type="Proteomes" id="UP000078542">
    <property type="component" value="Unassembled WGS sequence"/>
</dbReference>
<dbReference type="EMBL" id="KQ977780">
    <property type="protein sequence ID" value="KYM99947.1"/>
    <property type="molecule type" value="Genomic_DNA"/>
</dbReference>
<evidence type="ECO:0000313" key="2">
    <source>
        <dbReference type="Proteomes" id="UP000078542"/>
    </source>
</evidence>
<reference evidence="1 2" key="1">
    <citation type="submission" date="2016-03" db="EMBL/GenBank/DDBJ databases">
        <title>Cyphomyrmex costatus WGS genome.</title>
        <authorList>
            <person name="Nygaard S."/>
            <person name="Hu H."/>
            <person name="Boomsma J."/>
            <person name="Zhang G."/>
        </authorList>
    </citation>
    <scope>NUCLEOTIDE SEQUENCE [LARGE SCALE GENOMIC DNA]</scope>
    <source>
        <strain evidence="1">MS0001</strain>
        <tissue evidence="1">Whole body</tissue>
    </source>
</reference>
<proteinExistence type="predicted"/>
<keyword evidence="2" id="KW-1185">Reference proteome</keyword>